<dbReference type="Proteomes" id="UP000215914">
    <property type="component" value="Chromosome 15"/>
</dbReference>
<sequence length="83" mass="10015">MRKKKQIHDSLTMYNIWGTGRTWDARSRHQRGFEDKIRRTKNISFARNQFGNHWGQVESSEIKEFTGSMLRFLLFSSFLYLLQ</sequence>
<keyword evidence="2" id="KW-1185">Reference proteome</keyword>
<evidence type="ECO:0000313" key="1">
    <source>
        <dbReference type="EMBL" id="OTF96307.1"/>
    </source>
</evidence>
<name>A0A251SBS5_HELAN</name>
<dbReference type="InParanoid" id="A0A251SBS5"/>
<accession>A0A251SBS5</accession>
<protein>
    <submittedName>
        <fullName evidence="1">Uncharacterized protein</fullName>
    </submittedName>
</protein>
<organism evidence="1 2">
    <name type="scientific">Helianthus annuus</name>
    <name type="common">Common sunflower</name>
    <dbReference type="NCBI Taxonomy" id="4232"/>
    <lineage>
        <taxon>Eukaryota</taxon>
        <taxon>Viridiplantae</taxon>
        <taxon>Streptophyta</taxon>
        <taxon>Embryophyta</taxon>
        <taxon>Tracheophyta</taxon>
        <taxon>Spermatophyta</taxon>
        <taxon>Magnoliopsida</taxon>
        <taxon>eudicotyledons</taxon>
        <taxon>Gunneridae</taxon>
        <taxon>Pentapetalae</taxon>
        <taxon>asterids</taxon>
        <taxon>campanulids</taxon>
        <taxon>Asterales</taxon>
        <taxon>Asteraceae</taxon>
        <taxon>Asteroideae</taxon>
        <taxon>Heliantheae alliance</taxon>
        <taxon>Heliantheae</taxon>
        <taxon>Helianthus</taxon>
    </lineage>
</organism>
<reference evidence="2" key="1">
    <citation type="journal article" date="2017" name="Nature">
        <title>The sunflower genome provides insights into oil metabolism, flowering and Asterid evolution.</title>
        <authorList>
            <person name="Badouin H."/>
            <person name="Gouzy J."/>
            <person name="Grassa C.J."/>
            <person name="Murat F."/>
            <person name="Staton S.E."/>
            <person name="Cottret L."/>
            <person name="Lelandais-Briere C."/>
            <person name="Owens G.L."/>
            <person name="Carrere S."/>
            <person name="Mayjonade B."/>
            <person name="Legrand L."/>
            <person name="Gill N."/>
            <person name="Kane N.C."/>
            <person name="Bowers J.E."/>
            <person name="Hubner S."/>
            <person name="Bellec A."/>
            <person name="Berard A."/>
            <person name="Berges H."/>
            <person name="Blanchet N."/>
            <person name="Boniface M.C."/>
            <person name="Brunel D."/>
            <person name="Catrice O."/>
            <person name="Chaidir N."/>
            <person name="Claudel C."/>
            <person name="Donnadieu C."/>
            <person name="Faraut T."/>
            <person name="Fievet G."/>
            <person name="Helmstetter N."/>
            <person name="King M."/>
            <person name="Knapp S.J."/>
            <person name="Lai Z."/>
            <person name="Le Paslier M.C."/>
            <person name="Lippi Y."/>
            <person name="Lorenzon L."/>
            <person name="Mandel J.R."/>
            <person name="Marage G."/>
            <person name="Marchand G."/>
            <person name="Marquand E."/>
            <person name="Bret-Mestries E."/>
            <person name="Morien E."/>
            <person name="Nambeesan S."/>
            <person name="Nguyen T."/>
            <person name="Pegot-Espagnet P."/>
            <person name="Pouilly N."/>
            <person name="Raftis F."/>
            <person name="Sallet E."/>
            <person name="Schiex T."/>
            <person name="Thomas J."/>
            <person name="Vandecasteele C."/>
            <person name="Vares D."/>
            <person name="Vear F."/>
            <person name="Vautrin S."/>
            <person name="Crespi M."/>
            <person name="Mangin B."/>
            <person name="Burke J.M."/>
            <person name="Salse J."/>
            <person name="Munos S."/>
            <person name="Vincourt P."/>
            <person name="Rieseberg L.H."/>
            <person name="Langlade N.B."/>
        </authorList>
    </citation>
    <scope>NUCLEOTIDE SEQUENCE [LARGE SCALE GENOMIC DNA]</scope>
    <source>
        <strain evidence="2">cv. SF193</strain>
    </source>
</reference>
<evidence type="ECO:0000313" key="2">
    <source>
        <dbReference type="Proteomes" id="UP000215914"/>
    </source>
</evidence>
<dbReference type="EMBL" id="CM007904">
    <property type="protein sequence ID" value="OTF96307.1"/>
    <property type="molecule type" value="Genomic_DNA"/>
</dbReference>
<dbReference type="AlphaFoldDB" id="A0A251SBS5"/>
<gene>
    <name evidence="1" type="ORF">HannXRQ_Chr15g0492641</name>
</gene>
<proteinExistence type="predicted"/>